<keyword evidence="3" id="KW-1185">Reference proteome</keyword>
<evidence type="ECO:0000313" key="3">
    <source>
        <dbReference type="Proteomes" id="UP000000450"/>
    </source>
</evidence>
<evidence type="ECO:0000313" key="2">
    <source>
        <dbReference type="EMBL" id="ACM34036.1"/>
    </source>
</evidence>
<sequence>MLIHFIHPGSAYLPELAAYGDFLAALGHSAQVHSRPASVPADAVICWWMCGRVPHDAARRLSHAFHIHEYASASVPPWPKVKDRAKRALQPVPQYRLFQNTWVRDRLGFSDGVPYEFRDMGVEPSFLAPCARRAAPEFDGVYLGDMQRLRQFVPLLTALQQAGQRTLLIGEPPVDLCKTLHTLGHVTGRVPHGQVPTLLRRARYGLNLVPDQLPYSQQTSTKLIEYCAAGLPVVSTDYDWVRAFEARHGARFAYLPIPDMAGCVVPDVSTLAWPRVLERLALWRRLGLCP</sequence>
<dbReference type="KEGG" id="dia:Dtpsy_2601"/>
<protein>
    <submittedName>
        <fullName evidence="2">Glycosyltransferase</fullName>
    </submittedName>
</protein>
<dbReference type="Pfam" id="PF13524">
    <property type="entry name" value="Glyco_trans_1_2"/>
    <property type="match status" value="1"/>
</dbReference>
<dbReference type="EMBL" id="CP001392">
    <property type="protein sequence ID" value="ACM34036.1"/>
    <property type="molecule type" value="Genomic_DNA"/>
</dbReference>
<dbReference type="Gene3D" id="3.40.50.2000">
    <property type="entry name" value="Glycogen Phosphorylase B"/>
    <property type="match status" value="1"/>
</dbReference>
<feature type="domain" description="Spore protein YkvP/CgeB glycosyl transferase-like" evidence="1">
    <location>
        <begin position="163"/>
        <end position="238"/>
    </location>
</feature>
<dbReference type="RefSeq" id="WP_015913956.1">
    <property type="nucleotide sequence ID" value="NC_011992.1"/>
</dbReference>
<proteinExistence type="predicted"/>
<organism evidence="2 3">
    <name type="scientific">Acidovorax ebreus (strain TPSY)</name>
    <name type="common">Diaphorobacter sp. (strain TPSY)</name>
    <dbReference type="NCBI Taxonomy" id="535289"/>
    <lineage>
        <taxon>Bacteria</taxon>
        <taxon>Pseudomonadati</taxon>
        <taxon>Pseudomonadota</taxon>
        <taxon>Betaproteobacteria</taxon>
        <taxon>Burkholderiales</taxon>
        <taxon>Comamonadaceae</taxon>
        <taxon>Diaphorobacter</taxon>
    </lineage>
</organism>
<dbReference type="SUPFAM" id="SSF53756">
    <property type="entry name" value="UDP-Glycosyltransferase/glycogen phosphorylase"/>
    <property type="match status" value="1"/>
</dbReference>
<accession>A0A9J9QEY1</accession>
<evidence type="ECO:0000259" key="1">
    <source>
        <dbReference type="Pfam" id="PF13524"/>
    </source>
</evidence>
<reference evidence="2 3" key="1">
    <citation type="journal article" date="2010" name="J. Bacteriol.">
        <title>Completed genome sequence of the anaerobic iron-oxidizing bacterium Acidovorax ebreus strain TPSY.</title>
        <authorList>
            <person name="Byrne-Bailey K.G."/>
            <person name="Weber K.A."/>
            <person name="Chair A.H."/>
            <person name="Bose S."/>
            <person name="Knox T."/>
            <person name="Spanbauer T.L."/>
            <person name="Chertkov O."/>
            <person name="Coates J.D."/>
        </authorList>
    </citation>
    <scope>NUCLEOTIDE SEQUENCE [LARGE SCALE GENOMIC DNA]</scope>
    <source>
        <strain evidence="2 3">TPSY</strain>
    </source>
</reference>
<name>A0A9J9QEY1_ACIET</name>
<dbReference type="Proteomes" id="UP000000450">
    <property type="component" value="Chromosome"/>
</dbReference>
<gene>
    <name evidence="2" type="ordered locus">Dtpsy_2601</name>
</gene>
<dbReference type="AlphaFoldDB" id="A0A9J9QEY1"/>
<dbReference type="InterPro" id="IPR055259">
    <property type="entry name" value="YkvP/CgeB_Glyco_trans-like"/>
</dbReference>